<keyword evidence="1" id="KW-0597">Phosphoprotein</keyword>
<evidence type="ECO:0000313" key="4">
    <source>
        <dbReference type="Proteomes" id="UP000440578"/>
    </source>
</evidence>
<protein>
    <submittedName>
        <fullName evidence="3">DnaJ subfamily C member 9</fullName>
    </submittedName>
</protein>
<accession>A0A6A4WAZ4</accession>
<dbReference type="PANTHER" id="PTHR44144">
    <property type="entry name" value="DNAJ HOMOLOG SUBFAMILY C MEMBER 9"/>
    <property type="match status" value="1"/>
</dbReference>
<feature type="domain" description="J" evidence="2">
    <location>
        <begin position="15"/>
        <end position="82"/>
    </location>
</feature>
<sequence length="256" mass="28827">MSFLEKCKELFGKDDLYSIFGLTKDASEKQIKKGYHHVSLKVHPDRVSASQKERATEQFQALGRAYSVLSDRDRRAVYDETGCVDDDDPVEQERDWADYWRLLFKPLTIQDIEKFEKEYVGSAEEVEDVRAAYLACDGDMGGLLDRVPCASVDSEDRLRQLVQGLIDSGELPALPAFTNETKAKRAARKRRAMAEAAEAEEEKKKLGLGDGDGSLQAMIMARQEARGAAMGSFFDQLEAKYAKPEKKTKARKQKSK</sequence>
<dbReference type="GO" id="GO:0005737">
    <property type="term" value="C:cytoplasm"/>
    <property type="evidence" value="ECO:0007669"/>
    <property type="project" value="TreeGrafter"/>
</dbReference>
<dbReference type="CDD" id="cd06257">
    <property type="entry name" value="DnaJ"/>
    <property type="match status" value="1"/>
</dbReference>
<dbReference type="PROSITE" id="PS50076">
    <property type="entry name" value="DNAJ_2"/>
    <property type="match status" value="1"/>
</dbReference>
<dbReference type="PRINTS" id="PR00625">
    <property type="entry name" value="JDOMAIN"/>
</dbReference>
<dbReference type="Pfam" id="PF00226">
    <property type="entry name" value="DnaJ"/>
    <property type="match status" value="1"/>
</dbReference>
<dbReference type="Proteomes" id="UP000440578">
    <property type="component" value="Unassembled WGS sequence"/>
</dbReference>
<dbReference type="PANTHER" id="PTHR44144:SF1">
    <property type="entry name" value="DNAJ HOMOLOG SUBFAMILY C MEMBER 9"/>
    <property type="match status" value="1"/>
</dbReference>
<dbReference type="OrthoDB" id="110024at2759"/>
<dbReference type="Pfam" id="PF23302">
    <property type="entry name" value="HTH_DNAJC9"/>
    <property type="match status" value="1"/>
</dbReference>
<dbReference type="GO" id="GO:0005634">
    <property type="term" value="C:nucleus"/>
    <property type="evidence" value="ECO:0007669"/>
    <property type="project" value="TreeGrafter"/>
</dbReference>
<dbReference type="InterPro" id="IPR036869">
    <property type="entry name" value="J_dom_sf"/>
</dbReference>
<dbReference type="FunFam" id="1.10.287.110:FF:000035">
    <property type="entry name" value="DnaJ homolog subfamily C member 9"/>
    <property type="match status" value="1"/>
</dbReference>
<dbReference type="Gene3D" id="1.10.287.110">
    <property type="entry name" value="DnaJ domain"/>
    <property type="match status" value="1"/>
</dbReference>
<gene>
    <name evidence="3" type="primary">Dnajc9_1</name>
    <name evidence="3" type="ORF">FJT64_026647</name>
</gene>
<dbReference type="EMBL" id="VIIS01001209">
    <property type="protein sequence ID" value="KAF0300974.1"/>
    <property type="molecule type" value="Genomic_DNA"/>
</dbReference>
<evidence type="ECO:0000256" key="1">
    <source>
        <dbReference type="ARBA" id="ARBA00022553"/>
    </source>
</evidence>
<evidence type="ECO:0000313" key="3">
    <source>
        <dbReference type="EMBL" id="KAF0300974.1"/>
    </source>
</evidence>
<proteinExistence type="predicted"/>
<dbReference type="InterPro" id="IPR056453">
    <property type="entry name" value="HTH_DNAJC9"/>
</dbReference>
<dbReference type="InterPro" id="IPR052594">
    <property type="entry name" value="J_domain-containing_protein"/>
</dbReference>
<dbReference type="SMART" id="SM00271">
    <property type="entry name" value="DnaJ"/>
    <property type="match status" value="1"/>
</dbReference>
<dbReference type="SUPFAM" id="SSF46565">
    <property type="entry name" value="Chaperone J-domain"/>
    <property type="match status" value="1"/>
</dbReference>
<evidence type="ECO:0000259" key="2">
    <source>
        <dbReference type="PROSITE" id="PS50076"/>
    </source>
</evidence>
<dbReference type="PROSITE" id="PS00636">
    <property type="entry name" value="DNAJ_1"/>
    <property type="match status" value="1"/>
</dbReference>
<name>A0A6A4WAZ4_AMPAM</name>
<comment type="caution">
    <text evidence="3">The sequence shown here is derived from an EMBL/GenBank/DDBJ whole genome shotgun (WGS) entry which is preliminary data.</text>
</comment>
<dbReference type="AlphaFoldDB" id="A0A6A4WAZ4"/>
<organism evidence="3 4">
    <name type="scientific">Amphibalanus amphitrite</name>
    <name type="common">Striped barnacle</name>
    <name type="synonym">Balanus amphitrite</name>
    <dbReference type="NCBI Taxonomy" id="1232801"/>
    <lineage>
        <taxon>Eukaryota</taxon>
        <taxon>Metazoa</taxon>
        <taxon>Ecdysozoa</taxon>
        <taxon>Arthropoda</taxon>
        <taxon>Crustacea</taxon>
        <taxon>Multicrustacea</taxon>
        <taxon>Cirripedia</taxon>
        <taxon>Thoracica</taxon>
        <taxon>Thoracicalcarea</taxon>
        <taxon>Balanomorpha</taxon>
        <taxon>Balanoidea</taxon>
        <taxon>Balanidae</taxon>
        <taxon>Amphibalaninae</taxon>
        <taxon>Amphibalanus</taxon>
    </lineage>
</organism>
<keyword evidence="4" id="KW-1185">Reference proteome</keyword>
<reference evidence="3 4" key="1">
    <citation type="submission" date="2019-07" db="EMBL/GenBank/DDBJ databases">
        <title>Draft genome assembly of a fouling barnacle, Amphibalanus amphitrite (Darwin, 1854): The first reference genome for Thecostraca.</title>
        <authorList>
            <person name="Kim W."/>
        </authorList>
    </citation>
    <scope>NUCLEOTIDE SEQUENCE [LARGE SCALE GENOMIC DNA]</scope>
    <source>
        <strain evidence="3">SNU_AA5</strain>
        <tissue evidence="3">Soma without cirri and trophi</tissue>
    </source>
</reference>
<dbReference type="InterPro" id="IPR001623">
    <property type="entry name" value="DnaJ_domain"/>
</dbReference>
<dbReference type="InterPro" id="IPR018253">
    <property type="entry name" value="DnaJ_domain_CS"/>
</dbReference>
<dbReference type="GO" id="GO:0031072">
    <property type="term" value="F:heat shock protein binding"/>
    <property type="evidence" value="ECO:0007669"/>
    <property type="project" value="TreeGrafter"/>
</dbReference>